<evidence type="ECO:0000313" key="7">
    <source>
        <dbReference type="EMBL" id="MDZ5598780.1"/>
    </source>
</evidence>
<comment type="caution">
    <text evidence="9">The sequence shown here is derived from an EMBL/GenBank/DDBJ whole genome shotgun (WGS) entry which is preliminary data.</text>
</comment>
<dbReference type="GO" id="GO:0005886">
    <property type="term" value="C:plasma membrane"/>
    <property type="evidence" value="ECO:0007669"/>
    <property type="project" value="UniProtKB-SubCell"/>
</dbReference>
<reference evidence="7" key="4">
    <citation type="submission" date="2023-12" db="EMBL/GenBank/DDBJ databases">
        <title>Molecular genomic analyses of Enterococcus cecorum from sepsis oubreaks in broilers.</title>
        <authorList>
            <person name="Rhoads D."/>
            <person name="Alrubaye A."/>
        </authorList>
    </citation>
    <scope>NUCLEOTIDE SEQUENCE</scope>
    <source>
        <strain evidence="7">1755</strain>
    </source>
</reference>
<organism evidence="9 10">
    <name type="scientific">Enterococcus cecorum</name>
    <dbReference type="NCBI Taxonomy" id="44008"/>
    <lineage>
        <taxon>Bacteria</taxon>
        <taxon>Bacillati</taxon>
        <taxon>Bacillota</taxon>
        <taxon>Bacilli</taxon>
        <taxon>Lactobacillales</taxon>
        <taxon>Enterococcaceae</taxon>
        <taxon>Enterococcus</taxon>
    </lineage>
</organism>
<name>A0A1Y4QT28_9ENTE</name>
<feature type="transmembrane region" description="Helical" evidence="6">
    <location>
        <begin position="7"/>
        <end position="28"/>
    </location>
</feature>
<evidence type="ECO:0000313" key="10">
    <source>
        <dbReference type="Proteomes" id="UP000196074"/>
    </source>
</evidence>
<comment type="subcellular location">
    <subcellularLocation>
        <location evidence="6">Cell membrane</location>
        <topology evidence="6">Multi-pass membrane protein</topology>
    </subcellularLocation>
    <subcellularLocation>
        <location evidence="1">Membrane</location>
        <topology evidence="1">Multi-pass membrane protein</topology>
    </subcellularLocation>
</comment>
<feature type="transmembrane region" description="Helical" evidence="6">
    <location>
        <begin position="135"/>
        <end position="155"/>
    </location>
</feature>
<keyword evidence="6" id="KW-1003">Cell membrane</keyword>
<feature type="transmembrane region" description="Helical" evidence="6">
    <location>
        <begin position="175"/>
        <end position="196"/>
    </location>
</feature>
<keyword evidence="3 6" id="KW-0812">Transmembrane</keyword>
<dbReference type="InterPro" id="IPR002781">
    <property type="entry name" value="TM_pro_TauE-like"/>
</dbReference>
<reference evidence="9" key="2">
    <citation type="journal article" date="2018" name="BMC Genomics">
        <title>Whole genome sequencing and function prediction of 133 gut anaerobes isolated from chicken caecum in pure cultures.</title>
        <authorList>
            <person name="Medvecky M."/>
            <person name="Cejkova D."/>
            <person name="Polansky O."/>
            <person name="Karasova D."/>
            <person name="Kubasova T."/>
            <person name="Cizek A."/>
            <person name="Rychlik I."/>
        </authorList>
    </citation>
    <scope>NUCLEOTIDE SEQUENCE</scope>
    <source>
        <strain evidence="9">An144</strain>
    </source>
</reference>
<evidence type="ECO:0000256" key="3">
    <source>
        <dbReference type="ARBA" id="ARBA00022692"/>
    </source>
</evidence>
<dbReference type="EMBL" id="JAXOGL010000028">
    <property type="protein sequence ID" value="MDZ5598780.1"/>
    <property type="molecule type" value="Genomic_DNA"/>
</dbReference>
<dbReference type="EMBL" id="JABAFV010000032">
    <property type="protein sequence ID" value="NME50784.1"/>
    <property type="molecule type" value="Genomic_DNA"/>
</dbReference>
<evidence type="ECO:0000313" key="9">
    <source>
        <dbReference type="EMBL" id="OUQ08250.1"/>
    </source>
</evidence>
<dbReference type="Pfam" id="PF01925">
    <property type="entry name" value="TauE"/>
    <property type="match status" value="1"/>
</dbReference>
<dbReference type="Proteomes" id="UP000196074">
    <property type="component" value="Unassembled WGS sequence"/>
</dbReference>
<dbReference type="InterPro" id="IPR051598">
    <property type="entry name" value="TSUP/Inactive_protease-like"/>
</dbReference>
<evidence type="ECO:0000313" key="11">
    <source>
        <dbReference type="Proteomes" id="UP000588071"/>
    </source>
</evidence>
<feature type="transmembrane region" description="Helical" evidence="6">
    <location>
        <begin position="208"/>
        <end position="225"/>
    </location>
</feature>
<evidence type="ECO:0000313" key="8">
    <source>
        <dbReference type="EMBL" id="NME50784.1"/>
    </source>
</evidence>
<dbReference type="RefSeq" id="WP_087216141.1">
    <property type="nucleotide sequence ID" value="NZ_JABAFV010000032.1"/>
</dbReference>
<dbReference type="PANTHER" id="PTHR43701">
    <property type="entry name" value="MEMBRANE TRANSPORTER PROTEIN MJ0441-RELATED"/>
    <property type="match status" value="1"/>
</dbReference>
<evidence type="ECO:0000256" key="1">
    <source>
        <dbReference type="ARBA" id="ARBA00004141"/>
    </source>
</evidence>
<evidence type="ECO:0000256" key="4">
    <source>
        <dbReference type="ARBA" id="ARBA00022989"/>
    </source>
</evidence>
<feature type="transmembrane region" description="Helical" evidence="6">
    <location>
        <begin position="40"/>
        <end position="59"/>
    </location>
</feature>
<comment type="similarity">
    <text evidence="2 6">Belongs to the 4-toluene sulfonate uptake permease (TSUP) (TC 2.A.102) family.</text>
</comment>
<dbReference type="Proteomes" id="UP001290582">
    <property type="component" value="Unassembled WGS sequence"/>
</dbReference>
<reference evidence="10" key="1">
    <citation type="submission" date="2017-04" db="EMBL/GenBank/DDBJ databases">
        <title>Function of individual gut microbiota members based on whole genome sequencing of pure cultures obtained from chicken caecum.</title>
        <authorList>
            <person name="Medvecky M."/>
            <person name="Cejkova D."/>
            <person name="Polansky O."/>
            <person name="Karasova D."/>
            <person name="Kubasova T."/>
            <person name="Cizek A."/>
            <person name="Rychlik I."/>
        </authorList>
    </citation>
    <scope>NUCLEOTIDE SEQUENCE [LARGE SCALE GENOMIC DNA]</scope>
    <source>
        <strain evidence="10">An144</strain>
    </source>
</reference>
<proteinExistence type="inferred from homology"/>
<sequence length="257" mass="28070">MIGIIYFLVIILANSVGAVSGMGGGVIIKPVMDFFHFHDVASISFYSSFAVLVMAMVSTYRQIKYGFEMKWLKMIALAVGAVLGGYLGNFGFYFMKSFYHSDSIVNGIQIILTIITLVAAFLYSYQSKHFAFHSLLSFTICGLILGSLASFLGIGGGPINVSLLILMFGMPLKEATIYSICTILFSQLTKVITVGVSTHFIGIDLKMLMYIIPAAVLGGIIGAFLSKQLKTAQVRKVYQVVVLLVIALNMYNGIRFI</sequence>
<keyword evidence="4 6" id="KW-1133">Transmembrane helix</keyword>
<dbReference type="Proteomes" id="UP000588071">
    <property type="component" value="Unassembled WGS sequence"/>
</dbReference>
<reference evidence="8 11" key="3">
    <citation type="submission" date="2020-04" db="EMBL/GenBank/DDBJ databases">
        <authorList>
            <person name="Hitch T.C.A."/>
            <person name="Wylensek D."/>
            <person name="Clavel T."/>
        </authorList>
    </citation>
    <scope>NUCLEOTIDE SEQUENCE [LARGE SCALE GENOMIC DNA]</scope>
    <source>
        <strain evidence="8 11">WCA-380-WT-3C</strain>
    </source>
</reference>
<evidence type="ECO:0000256" key="2">
    <source>
        <dbReference type="ARBA" id="ARBA00009142"/>
    </source>
</evidence>
<feature type="transmembrane region" description="Helical" evidence="6">
    <location>
        <begin position="237"/>
        <end position="254"/>
    </location>
</feature>
<dbReference type="EMBL" id="NFLC01000034">
    <property type="protein sequence ID" value="OUQ08250.1"/>
    <property type="molecule type" value="Genomic_DNA"/>
</dbReference>
<keyword evidence="5 6" id="KW-0472">Membrane</keyword>
<feature type="transmembrane region" description="Helical" evidence="6">
    <location>
        <begin position="71"/>
        <end position="92"/>
    </location>
</feature>
<protein>
    <recommendedName>
        <fullName evidence="6">Probable membrane transporter protein</fullName>
    </recommendedName>
</protein>
<evidence type="ECO:0000256" key="5">
    <source>
        <dbReference type="ARBA" id="ARBA00023136"/>
    </source>
</evidence>
<gene>
    <name evidence="9" type="ORF">B5E88_11400</name>
    <name evidence="8" type="ORF">HF857_11325</name>
    <name evidence="7" type="ORF">U1294_11310</name>
</gene>
<accession>A0A1Y4QT28</accession>
<dbReference type="PANTHER" id="PTHR43701:SF5">
    <property type="entry name" value="MEMBRANE TRANSPORTER PROTEIN-RELATED"/>
    <property type="match status" value="1"/>
</dbReference>
<evidence type="ECO:0000256" key="6">
    <source>
        <dbReference type="RuleBase" id="RU363041"/>
    </source>
</evidence>
<feature type="transmembrane region" description="Helical" evidence="6">
    <location>
        <begin position="104"/>
        <end position="123"/>
    </location>
</feature>
<dbReference type="AlphaFoldDB" id="A0A1Y4QT28"/>